<dbReference type="InterPro" id="IPR036345">
    <property type="entry name" value="ExoRNase_PH_dom2_sf"/>
</dbReference>
<feature type="domain" description="Exoribonuclease phosphorolytic" evidence="7">
    <location>
        <begin position="30"/>
        <end position="157"/>
    </location>
</feature>
<proteinExistence type="inferred from homology"/>
<dbReference type="InterPro" id="IPR027408">
    <property type="entry name" value="PNPase/RNase_PH_dom_sf"/>
</dbReference>
<comment type="caution">
    <text evidence="8">The sequence shown here is derived from an EMBL/GenBank/DDBJ whole genome shotgun (WGS) entry which is preliminary data.</text>
</comment>
<keyword evidence="9" id="KW-1185">Reference proteome</keyword>
<dbReference type="SUPFAM" id="SSF54211">
    <property type="entry name" value="Ribosomal protein S5 domain 2-like"/>
    <property type="match status" value="1"/>
</dbReference>
<dbReference type="GO" id="GO:0034473">
    <property type="term" value="P:U1 snRNA 3'-end processing"/>
    <property type="evidence" value="ECO:0007669"/>
    <property type="project" value="TreeGrafter"/>
</dbReference>
<evidence type="ECO:0000259" key="7">
    <source>
        <dbReference type="Pfam" id="PF01138"/>
    </source>
</evidence>
<reference evidence="8" key="1">
    <citation type="journal article" date="2021" name="Open Biol.">
        <title>Shared evolutionary footprints suggest mitochondrial oxidative damage underlies multiple complex I losses in fungi.</title>
        <authorList>
            <person name="Schikora-Tamarit M.A."/>
            <person name="Marcet-Houben M."/>
            <person name="Nosek J."/>
            <person name="Gabaldon T."/>
        </authorList>
    </citation>
    <scope>NUCLEOTIDE SEQUENCE</scope>
    <source>
        <strain evidence="8">CBS2887</strain>
    </source>
</reference>
<dbReference type="PANTHER" id="PTHR11097">
    <property type="entry name" value="EXOSOME COMPLEX EXONUCLEASE RIBOSOMAL RNA PROCESSING PROTEIN"/>
    <property type="match status" value="1"/>
</dbReference>
<evidence type="ECO:0000256" key="6">
    <source>
        <dbReference type="ARBA" id="ARBA00042523"/>
    </source>
</evidence>
<dbReference type="Proteomes" id="UP000774326">
    <property type="component" value="Unassembled WGS sequence"/>
</dbReference>
<dbReference type="PANTHER" id="PTHR11097:SF8">
    <property type="entry name" value="EXOSOME COMPLEX COMPONENT RRP42"/>
    <property type="match status" value="1"/>
</dbReference>
<dbReference type="GO" id="GO:0005730">
    <property type="term" value="C:nucleolus"/>
    <property type="evidence" value="ECO:0007669"/>
    <property type="project" value="UniProtKB-SubCell"/>
</dbReference>
<dbReference type="Pfam" id="PF01138">
    <property type="entry name" value="RNase_PH"/>
    <property type="match status" value="1"/>
</dbReference>
<dbReference type="GO" id="GO:0000176">
    <property type="term" value="C:nuclear exosome (RNase complex)"/>
    <property type="evidence" value="ECO:0007669"/>
    <property type="project" value="UniProtKB-ARBA"/>
</dbReference>
<organism evidence="8 9">
    <name type="scientific">Wickerhamomyces pijperi</name>
    <name type="common">Yeast</name>
    <name type="synonym">Pichia pijperi</name>
    <dbReference type="NCBI Taxonomy" id="599730"/>
    <lineage>
        <taxon>Eukaryota</taxon>
        <taxon>Fungi</taxon>
        <taxon>Dikarya</taxon>
        <taxon>Ascomycota</taxon>
        <taxon>Saccharomycotina</taxon>
        <taxon>Saccharomycetes</taxon>
        <taxon>Phaffomycetales</taxon>
        <taxon>Wickerhamomycetaceae</taxon>
        <taxon>Wickerhamomyces</taxon>
    </lineage>
</organism>
<sequence>MTLSVAESSYLYDSLQQSPPIRPDGRKINQFRPIQTNIGFLESTNGSAKITLSDGSECIVSIKSKVVEKAAIASGRENLIDVDVEVPGYRDDSAFISNLISTLQSIYTNYISRESLNLTSRFTYKLFIDVLVIANYSYPLSLISFTTYLALKNTYLPKLISSVDDKEIEEQPTFHDYEFNRLEIEVPIIFTIAVINNNYIMDPNAQEMEVSDNGLIISWYNRKVITPIETIKLNEGHVKAVKPELIINSIDLVKSLGDSVIEALNKAE</sequence>
<evidence type="ECO:0000256" key="4">
    <source>
        <dbReference type="ARBA" id="ARBA00022490"/>
    </source>
</evidence>
<dbReference type="GO" id="GO:0071035">
    <property type="term" value="P:nuclear polyadenylation-dependent rRNA catabolic process"/>
    <property type="evidence" value="ECO:0007669"/>
    <property type="project" value="TreeGrafter"/>
</dbReference>
<dbReference type="InterPro" id="IPR020568">
    <property type="entry name" value="Ribosomal_Su5_D2-typ_SF"/>
</dbReference>
<evidence type="ECO:0000313" key="8">
    <source>
        <dbReference type="EMBL" id="KAH3686674.1"/>
    </source>
</evidence>
<dbReference type="GO" id="GO:0000467">
    <property type="term" value="P:exonucleolytic trimming to generate mature 3'-end of 5.8S rRNA from tricistronic rRNA transcript (SSU-rRNA, 5.8S rRNA, LSU-rRNA)"/>
    <property type="evidence" value="ECO:0007669"/>
    <property type="project" value="UniProtKB-ARBA"/>
</dbReference>
<accession>A0A9P8TPX7</accession>
<dbReference type="SUPFAM" id="SSF55666">
    <property type="entry name" value="Ribonuclease PH domain 2-like"/>
    <property type="match status" value="1"/>
</dbReference>
<gene>
    <name evidence="8" type="ORF">WICPIJ_002318</name>
</gene>
<dbReference type="GO" id="GO:0035925">
    <property type="term" value="F:mRNA 3'-UTR AU-rich region binding"/>
    <property type="evidence" value="ECO:0007669"/>
    <property type="project" value="TreeGrafter"/>
</dbReference>
<comment type="subcellular location">
    <subcellularLocation>
        <location evidence="1">Cytoplasm</location>
    </subcellularLocation>
    <subcellularLocation>
        <location evidence="2">Nucleus</location>
        <location evidence="2">Nucleolus</location>
    </subcellularLocation>
</comment>
<evidence type="ECO:0000256" key="3">
    <source>
        <dbReference type="ARBA" id="ARBA00006678"/>
    </source>
</evidence>
<dbReference type="GO" id="GO:0034476">
    <property type="term" value="P:U5 snRNA 3'-end processing"/>
    <property type="evidence" value="ECO:0007669"/>
    <property type="project" value="TreeGrafter"/>
</dbReference>
<dbReference type="OrthoDB" id="272245at2759"/>
<dbReference type="Gene3D" id="3.30.230.70">
    <property type="entry name" value="GHMP Kinase, N-terminal domain"/>
    <property type="match status" value="1"/>
</dbReference>
<dbReference type="AlphaFoldDB" id="A0A9P8TPX7"/>
<dbReference type="GO" id="GO:0071038">
    <property type="term" value="P:TRAMP-dependent tRNA surveillance pathway"/>
    <property type="evidence" value="ECO:0007669"/>
    <property type="project" value="TreeGrafter"/>
</dbReference>
<dbReference type="EMBL" id="JAEUBG010001265">
    <property type="protein sequence ID" value="KAH3686674.1"/>
    <property type="molecule type" value="Genomic_DNA"/>
</dbReference>
<dbReference type="GO" id="GO:0034475">
    <property type="term" value="P:U4 snRNA 3'-end processing"/>
    <property type="evidence" value="ECO:0007669"/>
    <property type="project" value="TreeGrafter"/>
</dbReference>
<dbReference type="GO" id="GO:0016075">
    <property type="term" value="P:rRNA catabolic process"/>
    <property type="evidence" value="ECO:0007669"/>
    <property type="project" value="TreeGrafter"/>
</dbReference>
<dbReference type="GO" id="GO:0000177">
    <property type="term" value="C:cytoplasmic exosome (RNase complex)"/>
    <property type="evidence" value="ECO:0007669"/>
    <property type="project" value="TreeGrafter"/>
</dbReference>
<dbReference type="GO" id="GO:0071028">
    <property type="term" value="P:nuclear mRNA surveillance"/>
    <property type="evidence" value="ECO:0007669"/>
    <property type="project" value="TreeGrafter"/>
</dbReference>
<evidence type="ECO:0000313" key="9">
    <source>
        <dbReference type="Proteomes" id="UP000774326"/>
    </source>
</evidence>
<comment type="similarity">
    <text evidence="3">Belongs to the RNase PH family.</text>
</comment>
<dbReference type="InterPro" id="IPR050590">
    <property type="entry name" value="Exosome_comp_Rrp42_subfam"/>
</dbReference>
<evidence type="ECO:0000256" key="1">
    <source>
        <dbReference type="ARBA" id="ARBA00004496"/>
    </source>
</evidence>
<evidence type="ECO:0000256" key="2">
    <source>
        <dbReference type="ARBA" id="ARBA00004604"/>
    </source>
</evidence>
<evidence type="ECO:0000256" key="5">
    <source>
        <dbReference type="ARBA" id="ARBA00022835"/>
    </source>
</evidence>
<reference evidence="8" key="2">
    <citation type="submission" date="2021-01" db="EMBL/GenBank/DDBJ databases">
        <authorList>
            <person name="Schikora-Tamarit M.A."/>
        </authorList>
    </citation>
    <scope>NUCLEOTIDE SEQUENCE</scope>
    <source>
        <strain evidence="8">CBS2887</strain>
    </source>
</reference>
<keyword evidence="4" id="KW-0963">Cytoplasm</keyword>
<protein>
    <recommendedName>
        <fullName evidence="6">Ribosomal RNA-processing protein 42</fullName>
    </recommendedName>
</protein>
<dbReference type="InterPro" id="IPR001247">
    <property type="entry name" value="ExoRNase_PH_dom1"/>
</dbReference>
<keyword evidence="5" id="KW-0271">Exosome</keyword>
<name>A0A9P8TPX7_WICPI</name>